<dbReference type="Proteomes" id="UP001152519">
    <property type="component" value="Unassembled WGS sequence"/>
</dbReference>
<gene>
    <name evidence="2" type="ORF">SCOCK_40097</name>
</gene>
<accession>A0A9W4DR76</accession>
<evidence type="ECO:0000256" key="1">
    <source>
        <dbReference type="SAM" id="MobiDB-lite"/>
    </source>
</evidence>
<dbReference type="RefSeq" id="WP_251494094.1">
    <property type="nucleotide sequence ID" value="NZ_CAJSLV010000070.1"/>
</dbReference>
<evidence type="ECO:0000313" key="3">
    <source>
        <dbReference type="Proteomes" id="UP001152519"/>
    </source>
</evidence>
<feature type="region of interest" description="Disordered" evidence="1">
    <location>
        <begin position="148"/>
        <end position="174"/>
    </location>
</feature>
<protein>
    <recommendedName>
        <fullName evidence="4">UL36 very large tegument protein</fullName>
    </recommendedName>
</protein>
<organism evidence="2 3">
    <name type="scientific">Actinacidiphila cocklensis</name>
    <dbReference type="NCBI Taxonomy" id="887465"/>
    <lineage>
        <taxon>Bacteria</taxon>
        <taxon>Bacillati</taxon>
        <taxon>Actinomycetota</taxon>
        <taxon>Actinomycetes</taxon>
        <taxon>Kitasatosporales</taxon>
        <taxon>Streptomycetaceae</taxon>
        <taxon>Actinacidiphila</taxon>
    </lineage>
</organism>
<keyword evidence="3" id="KW-1185">Reference proteome</keyword>
<evidence type="ECO:0000313" key="2">
    <source>
        <dbReference type="EMBL" id="CAG6396177.1"/>
    </source>
</evidence>
<dbReference type="AlphaFoldDB" id="A0A9W4DR76"/>
<name>A0A9W4DR76_9ACTN</name>
<reference evidence="2" key="1">
    <citation type="submission" date="2021-05" db="EMBL/GenBank/DDBJ databases">
        <authorList>
            <person name="Arsene-Ploetze F."/>
        </authorList>
    </citation>
    <scope>NUCLEOTIDE SEQUENCE</scope>
    <source>
        <strain evidence="2">DSM 42138</strain>
    </source>
</reference>
<dbReference type="EMBL" id="CAJSLV010000070">
    <property type="protein sequence ID" value="CAG6396177.1"/>
    <property type="molecule type" value="Genomic_DNA"/>
</dbReference>
<evidence type="ECO:0008006" key="4">
    <source>
        <dbReference type="Google" id="ProtNLM"/>
    </source>
</evidence>
<comment type="caution">
    <text evidence="2">The sequence shown here is derived from an EMBL/GenBank/DDBJ whole genome shotgun (WGS) entry which is preliminary data.</text>
</comment>
<proteinExistence type="predicted"/>
<sequence length="365" mass="38032">MTADFANYFRSLVAALGERPGWYGLYAARDPEAGRGIPPWDVVRTVLRDLAVNAGVEDVDPAEAGRAYALYRAALAAEDAEPGAEVRLSSRLAAAEEARESAMTRAREAARAYAHHSTPARAQALSWTRDDLTRATTRCKELHDRLTTLPGARPVPPSGTATPVPEPGGPVAPRGARFAGAPQQAAEPARAVVDPRWVAEARQEAARLGRLRQTGESGAAYLVLCAAAEGPAERIPYVVRELERTGLAADVATLLWEIAALPPQAVAEAVAALAADGRAEDSRTLLHQVAARAAGDVALVADLLHGAGLGAEAGELLETVARARTADAAAAVARARPALTAALLAAAARVSPPCHRDLAAALTRP</sequence>